<protein>
    <recommendedName>
        <fullName evidence="3">DUF4261 domain-containing protein</fullName>
    </recommendedName>
</protein>
<proteinExistence type="predicted"/>
<evidence type="ECO:0000313" key="2">
    <source>
        <dbReference type="Proteomes" id="UP001320876"/>
    </source>
</evidence>
<dbReference type="EMBL" id="JAPDDT010000008">
    <property type="protein sequence ID" value="MCW1924506.1"/>
    <property type="molecule type" value="Genomic_DNA"/>
</dbReference>
<organism evidence="1 2">
    <name type="scientific">Luteolibacter arcticus</name>
    <dbReference type="NCBI Taxonomy" id="1581411"/>
    <lineage>
        <taxon>Bacteria</taxon>
        <taxon>Pseudomonadati</taxon>
        <taxon>Verrucomicrobiota</taxon>
        <taxon>Verrucomicrobiia</taxon>
        <taxon>Verrucomicrobiales</taxon>
        <taxon>Verrucomicrobiaceae</taxon>
        <taxon>Luteolibacter</taxon>
    </lineage>
</organism>
<evidence type="ECO:0000313" key="1">
    <source>
        <dbReference type="EMBL" id="MCW1924506.1"/>
    </source>
</evidence>
<reference evidence="1 2" key="1">
    <citation type="submission" date="2022-10" db="EMBL/GenBank/DDBJ databases">
        <title>Luteolibacter arcticus strain CCTCC AB 2014275, whole genome shotgun sequencing project.</title>
        <authorList>
            <person name="Zhao G."/>
            <person name="Shen L."/>
        </authorList>
    </citation>
    <scope>NUCLEOTIDE SEQUENCE [LARGE SCALE GENOMIC DNA]</scope>
    <source>
        <strain evidence="1 2">CCTCC AB 2014275</strain>
    </source>
</reference>
<accession>A0ABT3GM09</accession>
<name>A0ABT3GM09_9BACT</name>
<keyword evidence="2" id="KW-1185">Reference proteome</keyword>
<comment type="caution">
    <text evidence="1">The sequence shown here is derived from an EMBL/GenBank/DDBJ whole genome shotgun (WGS) entry which is preliminary data.</text>
</comment>
<sequence length="241" mass="27051">MEQEMILCIPGPWASRSEFLGAIITTEPSGEFIFAGGILTHAREKDFVLLTYEDSDPRMSEAFRVAGQGKISEATLQEIDSHAGVAYLHFPIDLPGQRERVIKFTDVVRRAGGIAIKVESSGVAHQWDRWSYLLTGEEFDLYCSVCLLVGDETHFYSCGMHHFGAPECSVPSQMDVHSAADLINQFNLFQIVDRPRLATGHTFSTDSDSPSFRLALEEDQRHEPDDLFHNPHGLWVLTPRE</sequence>
<dbReference type="Proteomes" id="UP001320876">
    <property type="component" value="Unassembled WGS sequence"/>
</dbReference>
<evidence type="ECO:0008006" key="3">
    <source>
        <dbReference type="Google" id="ProtNLM"/>
    </source>
</evidence>
<dbReference type="RefSeq" id="WP_264488613.1">
    <property type="nucleotide sequence ID" value="NZ_JAPDDT010000008.1"/>
</dbReference>
<gene>
    <name evidence="1" type="ORF">OKA05_18215</name>
</gene>